<protein>
    <submittedName>
        <fullName evidence="1">SnoRNA-binding protein</fullName>
        <ecNumber evidence="1">2.7.11.22</ecNumber>
    </submittedName>
</protein>
<keyword evidence="2" id="KW-1185">Reference proteome</keyword>
<dbReference type="EMBL" id="JASJQH010012229">
    <property type="protein sequence ID" value="KAK9660853.1"/>
    <property type="molecule type" value="Genomic_DNA"/>
</dbReference>
<gene>
    <name evidence="1" type="primary">NHP2_4</name>
    <name evidence="1" type="ORF">K7432_018222</name>
</gene>
<dbReference type="InterPro" id="IPR011032">
    <property type="entry name" value="GroES-like_sf"/>
</dbReference>
<dbReference type="EC" id="2.7.11.22" evidence="1"/>
<reference evidence="1 2" key="1">
    <citation type="submission" date="2023-04" db="EMBL/GenBank/DDBJ databases">
        <title>Genome of Basidiobolus ranarum AG-B5.</title>
        <authorList>
            <person name="Stajich J.E."/>
            <person name="Carter-House D."/>
            <person name="Gryganskyi A."/>
        </authorList>
    </citation>
    <scope>NUCLEOTIDE SEQUENCE [LARGE SCALE GENOMIC DNA]</scope>
    <source>
        <strain evidence="1 2">AG-B5</strain>
    </source>
</reference>
<dbReference type="PANTHER" id="PTHR43205:SF7">
    <property type="entry name" value="PROSTAGLANDIN REDUCTASE 1"/>
    <property type="match status" value="1"/>
</dbReference>
<organism evidence="1 2">
    <name type="scientific">Basidiobolus ranarum</name>
    <dbReference type="NCBI Taxonomy" id="34480"/>
    <lineage>
        <taxon>Eukaryota</taxon>
        <taxon>Fungi</taxon>
        <taxon>Fungi incertae sedis</taxon>
        <taxon>Zoopagomycota</taxon>
        <taxon>Entomophthoromycotina</taxon>
        <taxon>Basidiobolomycetes</taxon>
        <taxon>Basidiobolales</taxon>
        <taxon>Basidiobolaceae</taxon>
        <taxon>Basidiobolus</taxon>
    </lineage>
</organism>
<proteinExistence type="predicted"/>
<dbReference type="PANTHER" id="PTHR43205">
    <property type="entry name" value="PROSTAGLANDIN REDUCTASE"/>
    <property type="match status" value="1"/>
</dbReference>
<name>A0ABR2VK31_9FUNG</name>
<dbReference type="Gene3D" id="3.40.50.720">
    <property type="entry name" value="NAD(P)-binding Rossmann-like Domain"/>
    <property type="match status" value="1"/>
</dbReference>
<evidence type="ECO:0000313" key="2">
    <source>
        <dbReference type="Proteomes" id="UP001479436"/>
    </source>
</evidence>
<comment type="caution">
    <text evidence="1">The sequence shown here is derived from an EMBL/GenBank/DDBJ whole genome shotgun (WGS) entry which is preliminary data.</text>
</comment>
<accession>A0ABR2VK31</accession>
<sequence>MLDTVLKHCNDFARIPVCGLISQYNRSSDPEPIYNIALVLSKRIRFQGFIVSDIAAEFAAQFAKDIPTWLKEGKMVYKEDQIEGIENAPVALLRILRGENFGKQVVKLADL</sequence>
<dbReference type="Proteomes" id="UP001479436">
    <property type="component" value="Unassembled WGS sequence"/>
</dbReference>
<dbReference type="InterPro" id="IPR045010">
    <property type="entry name" value="MDR_fam"/>
</dbReference>
<dbReference type="Gene3D" id="3.90.180.10">
    <property type="entry name" value="Medium-chain alcohol dehydrogenases, catalytic domain"/>
    <property type="match status" value="1"/>
</dbReference>
<evidence type="ECO:0000313" key="1">
    <source>
        <dbReference type="EMBL" id="KAK9660853.1"/>
    </source>
</evidence>
<dbReference type="GO" id="GO:0004693">
    <property type="term" value="F:cyclin-dependent protein serine/threonine kinase activity"/>
    <property type="evidence" value="ECO:0007669"/>
    <property type="project" value="UniProtKB-EC"/>
</dbReference>
<keyword evidence="1" id="KW-0808">Transferase</keyword>
<dbReference type="SUPFAM" id="SSF50129">
    <property type="entry name" value="GroES-like"/>
    <property type="match status" value="1"/>
</dbReference>